<dbReference type="Proteomes" id="UP000261245">
    <property type="component" value="Unassembled WGS sequence"/>
</dbReference>
<accession>A0AA92T2U2</accession>
<organism evidence="1 2">
    <name type="scientific">Segatella copri</name>
    <dbReference type="NCBI Taxonomy" id="165179"/>
    <lineage>
        <taxon>Bacteria</taxon>
        <taxon>Pseudomonadati</taxon>
        <taxon>Bacteroidota</taxon>
        <taxon>Bacteroidia</taxon>
        <taxon>Bacteroidales</taxon>
        <taxon>Prevotellaceae</taxon>
        <taxon>Segatella</taxon>
    </lineage>
</organism>
<gene>
    <name evidence="1" type="ORF">DXB80_10255</name>
</gene>
<dbReference type="EMBL" id="QSUC01000028">
    <property type="protein sequence ID" value="RGN06934.1"/>
    <property type="molecule type" value="Genomic_DNA"/>
</dbReference>
<sequence>MFEKGIEKIVKWYLFSKITPSLFVDKASCTRQFESKLSLHSLASLFPLKEGSTSHLGLLPSGKKRETALLGARNRYALRMAGHQSPRQIVRDGTAGGREFTVNSL</sequence>
<protein>
    <submittedName>
        <fullName evidence="1">Uncharacterized protein</fullName>
    </submittedName>
</protein>
<comment type="caution">
    <text evidence="1">The sequence shown here is derived from an EMBL/GenBank/DDBJ whole genome shotgun (WGS) entry which is preliminary data.</text>
</comment>
<evidence type="ECO:0000313" key="1">
    <source>
        <dbReference type="EMBL" id="RGN06934.1"/>
    </source>
</evidence>
<dbReference type="AlphaFoldDB" id="A0AA92T2U2"/>
<reference evidence="1 2" key="1">
    <citation type="submission" date="2018-08" db="EMBL/GenBank/DDBJ databases">
        <title>A genome reference for cultivated species of the human gut microbiota.</title>
        <authorList>
            <person name="Zou Y."/>
            <person name="Xue W."/>
            <person name="Luo G."/>
        </authorList>
    </citation>
    <scope>NUCLEOTIDE SEQUENCE [LARGE SCALE GENOMIC DNA]</scope>
    <source>
        <strain evidence="1 2">OM06-11</strain>
    </source>
</reference>
<name>A0AA92T2U2_9BACT</name>
<proteinExistence type="predicted"/>
<evidence type="ECO:0000313" key="2">
    <source>
        <dbReference type="Proteomes" id="UP000261245"/>
    </source>
</evidence>